<protein>
    <recommendedName>
        <fullName evidence="2">SPX domain-containing protein</fullName>
    </recommendedName>
</protein>
<dbReference type="PROSITE" id="PS51382">
    <property type="entry name" value="SPX"/>
    <property type="match status" value="1"/>
</dbReference>
<evidence type="ECO:0000259" key="2">
    <source>
        <dbReference type="PROSITE" id="PS51382"/>
    </source>
</evidence>
<gene>
    <name evidence="3" type="ORF">AB1Y20_021280</name>
</gene>
<feature type="region of interest" description="Disordered" evidence="1">
    <location>
        <begin position="542"/>
        <end position="577"/>
    </location>
</feature>
<feature type="region of interest" description="Disordered" evidence="1">
    <location>
        <begin position="498"/>
        <end position="517"/>
    </location>
</feature>
<dbReference type="PANTHER" id="PTHR45978:SF7">
    <property type="entry name" value="SPX DOMAIN-CONTAINING PROTEIN 4"/>
    <property type="match status" value="1"/>
</dbReference>
<dbReference type="InterPro" id="IPR004331">
    <property type="entry name" value="SPX_dom"/>
</dbReference>
<organism evidence="3 4">
    <name type="scientific">Prymnesium parvum</name>
    <name type="common">Toxic golden alga</name>
    <dbReference type="NCBI Taxonomy" id="97485"/>
    <lineage>
        <taxon>Eukaryota</taxon>
        <taxon>Haptista</taxon>
        <taxon>Haptophyta</taxon>
        <taxon>Prymnesiophyceae</taxon>
        <taxon>Prymnesiales</taxon>
        <taxon>Prymnesiaceae</taxon>
        <taxon>Prymnesium</taxon>
    </lineage>
</organism>
<proteinExistence type="predicted"/>
<evidence type="ECO:0000256" key="1">
    <source>
        <dbReference type="SAM" id="MobiDB-lite"/>
    </source>
</evidence>
<feature type="region of interest" description="Disordered" evidence="1">
    <location>
        <begin position="273"/>
        <end position="337"/>
    </location>
</feature>
<feature type="compositionally biased region" description="Polar residues" evidence="1">
    <location>
        <begin position="499"/>
        <end position="517"/>
    </location>
</feature>
<dbReference type="GO" id="GO:0016036">
    <property type="term" value="P:cellular response to phosphate starvation"/>
    <property type="evidence" value="ECO:0007669"/>
    <property type="project" value="InterPro"/>
</dbReference>
<keyword evidence="4" id="KW-1185">Reference proteome</keyword>
<dbReference type="InterPro" id="IPR031142">
    <property type="entry name" value="SPX_prot"/>
</dbReference>
<reference evidence="3 4" key="1">
    <citation type="journal article" date="2024" name="Science">
        <title>Giant polyketide synthase enzymes in the biosynthesis of giant marine polyether toxins.</title>
        <authorList>
            <person name="Fallon T.R."/>
            <person name="Shende V.V."/>
            <person name="Wierzbicki I.H."/>
            <person name="Pendleton A.L."/>
            <person name="Watervoot N.F."/>
            <person name="Auber R.P."/>
            <person name="Gonzalez D.J."/>
            <person name="Wisecaver J.H."/>
            <person name="Moore B.S."/>
        </authorList>
    </citation>
    <scope>NUCLEOTIDE SEQUENCE [LARGE SCALE GENOMIC DNA]</scope>
    <source>
        <strain evidence="3 4">12B1</strain>
    </source>
</reference>
<evidence type="ECO:0000313" key="3">
    <source>
        <dbReference type="EMBL" id="KAL1521622.1"/>
    </source>
</evidence>
<name>A0AB34JK66_PRYPA</name>
<dbReference type="AlphaFoldDB" id="A0AB34JK66"/>
<sequence length="577" mass="63741">MMICVRIWVKTSRPADPTSGGTLAPTSAAHPHLLPALESSRGWRAAMKFGKRFKAAQRDGWVYLDYKGLKQLVNELARLPHHELSRADAEARFLEEVLNGVSLLNAFFLEKEQDLLMQLSAHATVFESDAINGEHKEHAKQFFFEVSSLYAFVILNYLALLKILKKHDKHALQKQQICSPMRDHIFQQAFYLSLEHSYLFSEVCRLLKLQLQSIGEPDTRPFAQEDWLHFKQEKTADLSATGSENGGSTTRTSPAPAFEPGLSLPWVLSATSPRERGSALSTPTEVSPAAAQQAYPSKRPSWTESLQSSLKRTLQGSASPDSASRRSSAGEETPCSNIGALQGNFERWLLNAMTHSELDFATLRNLSHSNREVEKYIECMLSMSRTQEHLQEKTRTVPVPREESQKAVAAASSLPILGSPKALLSDCENGTVPSHTPPCARDWIEARDFGRATAFPRLQPRPGWSRKQSPISGQRSAAVVGASVELKEQIHARLRELSEQGNASGTDDAQDDPTPSTVRIASLRDGLIGLSMLCDAAGEGAEAADTLADDAQEFRTSKPEPRHEISDGDLMFDINMD</sequence>
<dbReference type="PANTHER" id="PTHR45978">
    <property type="entry name" value="SPX DOMAIN-CONTAINING PROTEIN 3"/>
    <property type="match status" value="1"/>
</dbReference>
<feature type="domain" description="SPX" evidence="2">
    <location>
        <begin position="47"/>
        <end position="181"/>
    </location>
</feature>
<feature type="compositionally biased region" description="Polar residues" evidence="1">
    <location>
        <begin position="300"/>
        <end position="316"/>
    </location>
</feature>
<feature type="compositionally biased region" description="Polar residues" evidence="1">
    <location>
        <begin position="238"/>
        <end position="253"/>
    </location>
</feature>
<dbReference type="EMBL" id="JBGBPQ010000007">
    <property type="protein sequence ID" value="KAL1521622.1"/>
    <property type="molecule type" value="Genomic_DNA"/>
</dbReference>
<comment type="caution">
    <text evidence="3">The sequence shown here is derived from an EMBL/GenBank/DDBJ whole genome shotgun (WGS) entry which is preliminary data.</text>
</comment>
<evidence type="ECO:0000313" key="4">
    <source>
        <dbReference type="Proteomes" id="UP001515480"/>
    </source>
</evidence>
<feature type="compositionally biased region" description="Basic and acidic residues" evidence="1">
    <location>
        <begin position="552"/>
        <end position="566"/>
    </location>
</feature>
<accession>A0AB34JK66</accession>
<feature type="compositionally biased region" description="Low complexity" evidence="1">
    <location>
        <begin position="317"/>
        <end position="327"/>
    </location>
</feature>
<dbReference type="Proteomes" id="UP001515480">
    <property type="component" value="Unassembled WGS sequence"/>
</dbReference>
<feature type="region of interest" description="Disordered" evidence="1">
    <location>
        <begin position="238"/>
        <end position="260"/>
    </location>
</feature>
<dbReference type="CDD" id="cd14447">
    <property type="entry name" value="SPX"/>
    <property type="match status" value="1"/>
</dbReference>